<accession>A0A164NCI7</accession>
<feature type="region of interest" description="Disordered" evidence="1">
    <location>
        <begin position="87"/>
        <end position="120"/>
    </location>
</feature>
<evidence type="ECO:0000313" key="3">
    <source>
        <dbReference type="Proteomes" id="UP000076722"/>
    </source>
</evidence>
<dbReference type="Proteomes" id="UP000076722">
    <property type="component" value="Unassembled WGS sequence"/>
</dbReference>
<dbReference type="AlphaFoldDB" id="A0A164NCI7"/>
<dbReference type="Pfam" id="PF18759">
    <property type="entry name" value="Plavaka"/>
    <property type="match status" value="1"/>
</dbReference>
<proteinExistence type="predicted"/>
<evidence type="ECO:0000313" key="2">
    <source>
        <dbReference type="EMBL" id="KZS87580.1"/>
    </source>
</evidence>
<organism evidence="2 3">
    <name type="scientific">Sistotremastrum niveocremeum HHB9708</name>
    <dbReference type="NCBI Taxonomy" id="1314777"/>
    <lineage>
        <taxon>Eukaryota</taxon>
        <taxon>Fungi</taxon>
        <taxon>Dikarya</taxon>
        <taxon>Basidiomycota</taxon>
        <taxon>Agaricomycotina</taxon>
        <taxon>Agaricomycetes</taxon>
        <taxon>Sistotremastrales</taxon>
        <taxon>Sistotremastraceae</taxon>
        <taxon>Sertulicium</taxon>
        <taxon>Sertulicium niveocremeum</taxon>
    </lineage>
</organism>
<feature type="region of interest" description="Disordered" evidence="1">
    <location>
        <begin position="836"/>
        <end position="870"/>
    </location>
</feature>
<feature type="compositionally biased region" description="Basic and acidic residues" evidence="1">
    <location>
        <begin position="40"/>
        <end position="55"/>
    </location>
</feature>
<feature type="region of interest" description="Disordered" evidence="1">
    <location>
        <begin position="33"/>
        <end position="68"/>
    </location>
</feature>
<dbReference type="InterPro" id="IPR041078">
    <property type="entry name" value="Plavaka"/>
</dbReference>
<gene>
    <name evidence="2" type="ORF">SISNIDRAFT_470835</name>
</gene>
<keyword evidence="3" id="KW-1185">Reference proteome</keyword>
<reference evidence="2 3" key="1">
    <citation type="journal article" date="2016" name="Mol. Biol. Evol.">
        <title>Comparative Genomics of Early-Diverging Mushroom-Forming Fungi Provides Insights into the Origins of Lignocellulose Decay Capabilities.</title>
        <authorList>
            <person name="Nagy L.G."/>
            <person name="Riley R."/>
            <person name="Tritt A."/>
            <person name="Adam C."/>
            <person name="Daum C."/>
            <person name="Floudas D."/>
            <person name="Sun H."/>
            <person name="Yadav J.S."/>
            <person name="Pangilinan J."/>
            <person name="Larsson K.H."/>
            <person name="Matsuura K."/>
            <person name="Barry K."/>
            <person name="Labutti K."/>
            <person name="Kuo R."/>
            <person name="Ohm R.A."/>
            <person name="Bhattacharya S.S."/>
            <person name="Shirouzu T."/>
            <person name="Yoshinaga Y."/>
            <person name="Martin F.M."/>
            <person name="Grigoriev I.V."/>
            <person name="Hibbett D.S."/>
        </authorList>
    </citation>
    <scope>NUCLEOTIDE SEQUENCE [LARGE SCALE GENOMIC DNA]</scope>
    <source>
        <strain evidence="2 3">HHB9708</strain>
    </source>
</reference>
<protein>
    <submittedName>
        <fullName evidence="2">Uncharacterized protein</fullName>
    </submittedName>
</protein>
<dbReference type="STRING" id="1314777.A0A164NCI7"/>
<evidence type="ECO:0000256" key="1">
    <source>
        <dbReference type="SAM" id="MobiDB-lite"/>
    </source>
</evidence>
<dbReference type="EMBL" id="KV419447">
    <property type="protein sequence ID" value="KZS87580.1"/>
    <property type="molecule type" value="Genomic_DNA"/>
</dbReference>
<sequence length="870" mass="99333">MPKKFLCKFCNFGSDTTQGFNYHRRNTACAKRYDASAQPRPEHTTSVEERPHELDTGGPPSDSDVMNDAMDVDPFVYSPAITGGLPPFTVTNSAPDTTGTAAPGNATPDPAQDATPPEVPKSRTIRVEPYHSMAGSPIERAKSKFMKRRWRERKARETAYGSMKLPDNWSLAKWLILSGASSAKRDEFLKMGIIRDNLDLPFKNDKQLLEHIDDLPEGPAWHHHNIKVNGTKLDDRGKLMTEDVELWFRPIKKCIKELIGAPHLREHTRYAPEKHFDEETGERIYDEMYSTDEFAELQSQFPLGATVAPLIFSSDKTQLSTHSGDKAAWPLYLSLGTTDKAERRKPSQHAHILVGYLPVAKLRCFKTAQERRERGWELFHESMRLILEPLYNLKTDTLTDGFPMACADGKVRYVFPVVWAYIADFPEQSLVTATLSSRCPKCKVPDKQRGSSTPFDPRDPEDTLRALHAFAAAETPQEIEAASKQMDILGLRSVLKPFWEGLPFCNVHNIIAPDILHQLHKGVFKDHLVKWCVQYLKDKTKTSDEIDARFTRVPGFPGLRDFKGGISHVKQWTGNEYKAMEKYFLPLIADIPEHKVVRAARAVLDFIYYARLEQHTDNTLAAMQLALDEFHANKDEFIRLRLCKSFDIPKLHGMQHYIQFIRTHGAADGYNTETSERLHIDFAKLGYRASNKRNYINQMTKWLDRQESVFKMNVYLQWRAQEGSPHKCDLGHIFSLGHTEILGLGQWDTRFISVTCHRGRDTSLLEHSIDTDPATTRPNTASARRYQLKKAAIPYHLTTDHHQMALTPAYPNRQVFKIIRENQAVHFIDSVSKSGYDRTLARRRRRPETGIGCRSHRNSSTGNRDRGLRS</sequence>
<feature type="compositionally biased region" description="Low complexity" evidence="1">
    <location>
        <begin position="94"/>
        <end position="116"/>
    </location>
</feature>
<name>A0A164NCI7_9AGAM</name>